<evidence type="ECO:0000256" key="1">
    <source>
        <dbReference type="SAM" id="MobiDB-lite"/>
    </source>
</evidence>
<protein>
    <recommendedName>
        <fullName evidence="4">No apical meristem-associated C-terminal domain-containing protein</fullName>
    </recommendedName>
</protein>
<dbReference type="Proteomes" id="UP000095767">
    <property type="component" value="Unassembled WGS sequence"/>
</dbReference>
<evidence type="ECO:0000313" key="3">
    <source>
        <dbReference type="Proteomes" id="UP000095767"/>
    </source>
</evidence>
<keyword evidence="3" id="KW-1185">Reference proteome</keyword>
<comment type="caution">
    <text evidence="2">The sequence shown here is derived from an EMBL/GenBank/DDBJ whole genome shotgun (WGS) entry which is preliminary data.</text>
</comment>
<feature type="region of interest" description="Disordered" evidence="1">
    <location>
        <begin position="1"/>
        <end position="24"/>
    </location>
</feature>
<dbReference type="EMBL" id="LWDX02032885">
    <property type="protein sequence ID" value="OEL27292.1"/>
    <property type="molecule type" value="Genomic_DNA"/>
</dbReference>
<evidence type="ECO:0008006" key="4">
    <source>
        <dbReference type="Google" id="ProtNLM"/>
    </source>
</evidence>
<accession>A0A1E5VQC9</accession>
<gene>
    <name evidence="2" type="ORF">BAE44_0011689</name>
</gene>
<feature type="compositionally biased region" description="Polar residues" evidence="1">
    <location>
        <begin position="14"/>
        <end position="24"/>
    </location>
</feature>
<dbReference type="AlphaFoldDB" id="A0A1E5VQC9"/>
<organism evidence="2 3">
    <name type="scientific">Dichanthelium oligosanthes</name>
    <dbReference type="NCBI Taxonomy" id="888268"/>
    <lineage>
        <taxon>Eukaryota</taxon>
        <taxon>Viridiplantae</taxon>
        <taxon>Streptophyta</taxon>
        <taxon>Embryophyta</taxon>
        <taxon>Tracheophyta</taxon>
        <taxon>Spermatophyta</taxon>
        <taxon>Magnoliopsida</taxon>
        <taxon>Liliopsida</taxon>
        <taxon>Poales</taxon>
        <taxon>Poaceae</taxon>
        <taxon>PACMAD clade</taxon>
        <taxon>Panicoideae</taxon>
        <taxon>Panicodae</taxon>
        <taxon>Paniceae</taxon>
        <taxon>Dichantheliinae</taxon>
        <taxon>Dichanthelium</taxon>
    </lineage>
</organism>
<proteinExistence type="predicted"/>
<evidence type="ECO:0000313" key="2">
    <source>
        <dbReference type="EMBL" id="OEL27292.1"/>
    </source>
</evidence>
<sequence length="103" mass="12049">MGRDAAKEARKRGSTMSDAQSSEYVSKMSDMCLQRTSYWKDSDERGNERLDKLVQIEAEHLEIERGKEEDRDMALDLDSLNPLQRTVIERKQKAIVARWCREE</sequence>
<name>A0A1E5VQC9_9POAL</name>
<reference evidence="2 3" key="1">
    <citation type="submission" date="2016-09" db="EMBL/GenBank/DDBJ databases">
        <title>The draft genome of Dichanthelium oligosanthes: A C3 panicoid grass species.</title>
        <authorList>
            <person name="Studer A.J."/>
            <person name="Schnable J.C."/>
            <person name="Brutnell T.P."/>
        </authorList>
    </citation>
    <scope>NUCLEOTIDE SEQUENCE [LARGE SCALE GENOMIC DNA]</scope>
    <source>
        <strain evidence="3">cv. Kellogg 1175</strain>
        <tissue evidence="2">Leaf</tissue>
    </source>
</reference>